<reference evidence="7" key="1">
    <citation type="journal article" date="2014" name="Front. Microbiol.">
        <title>High frequency of phylogenetically diverse reductive dehalogenase-homologous genes in deep subseafloor sedimentary metagenomes.</title>
        <authorList>
            <person name="Kawai M."/>
            <person name="Futagami T."/>
            <person name="Toyoda A."/>
            <person name="Takaki Y."/>
            <person name="Nishi S."/>
            <person name="Hori S."/>
            <person name="Arai W."/>
            <person name="Tsubouchi T."/>
            <person name="Morono Y."/>
            <person name="Uchiyama I."/>
            <person name="Ito T."/>
            <person name="Fujiyama A."/>
            <person name="Inagaki F."/>
            <person name="Takami H."/>
        </authorList>
    </citation>
    <scope>NUCLEOTIDE SEQUENCE</scope>
    <source>
        <strain evidence="7">Expedition CK06-06</strain>
    </source>
</reference>
<accession>X1IWJ1</accession>
<comment type="caution">
    <text evidence="7">The sequence shown here is derived from an EMBL/GenBank/DDBJ whole genome shotgun (WGS) entry which is preliminary data.</text>
</comment>
<sequence length="182" mass="20633">METKPATLIHRKVKPAIINGNIKIKSVNDEGYEQNCRGGSFEHIKKIIKFIFNSGKLLELHMVIHENLNNDAEAAGKLAEWIKEELSVEVPLHLSRLIPSFRAKNYSPTSKELLESSYTSAKETGLQYVYIDGIPDHDSLNTHCPNCKELLIQRNSYLTEVRRISLQGNCNKCQTKINVILS</sequence>
<keyword evidence="6" id="KW-0411">Iron-sulfur</keyword>
<evidence type="ECO:0000256" key="4">
    <source>
        <dbReference type="ARBA" id="ARBA00022723"/>
    </source>
</evidence>
<evidence type="ECO:0000256" key="5">
    <source>
        <dbReference type="ARBA" id="ARBA00023004"/>
    </source>
</evidence>
<evidence type="ECO:0000313" key="7">
    <source>
        <dbReference type="EMBL" id="GAH86821.1"/>
    </source>
</evidence>
<dbReference type="PANTHER" id="PTHR30352:SF5">
    <property type="entry name" value="PYRUVATE FORMATE-LYASE 1-ACTIVATING ENZYME"/>
    <property type="match status" value="1"/>
</dbReference>
<protein>
    <recommendedName>
        <fullName evidence="8">Radical SAM core domain-containing protein</fullName>
    </recommendedName>
</protein>
<keyword evidence="4" id="KW-0479">Metal-binding</keyword>
<gene>
    <name evidence="7" type="ORF">S03H2_63687</name>
</gene>
<dbReference type="InterPro" id="IPR013785">
    <property type="entry name" value="Aldolase_TIM"/>
</dbReference>
<dbReference type="EMBL" id="BARU01041287">
    <property type="protein sequence ID" value="GAH86821.1"/>
    <property type="molecule type" value="Genomic_DNA"/>
</dbReference>
<evidence type="ECO:0008006" key="8">
    <source>
        <dbReference type="Google" id="ProtNLM"/>
    </source>
</evidence>
<keyword evidence="5" id="KW-0408">Iron</keyword>
<dbReference type="Gene3D" id="3.20.20.70">
    <property type="entry name" value="Aldolase class I"/>
    <property type="match status" value="1"/>
</dbReference>
<comment type="cofactor">
    <cofactor evidence="1">
        <name>[4Fe-4S] cluster</name>
        <dbReference type="ChEBI" id="CHEBI:49883"/>
    </cofactor>
</comment>
<evidence type="ECO:0000256" key="1">
    <source>
        <dbReference type="ARBA" id="ARBA00001966"/>
    </source>
</evidence>
<keyword evidence="3" id="KW-0949">S-adenosyl-L-methionine</keyword>
<evidence type="ECO:0000256" key="2">
    <source>
        <dbReference type="ARBA" id="ARBA00022485"/>
    </source>
</evidence>
<dbReference type="AlphaFoldDB" id="X1IWJ1"/>
<dbReference type="InterPro" id="IPR034457">
    <property type="entry name" value="Organic_radical-activating"/>
</dbReference>
<dbReference type="PANTHER" id="PTHR30352">
    <property type="entry name" value="PYRUVATE FORMATE-LYASE-ACTIVATING ENZYME"/>
    <property type="match status" value="1"/>
</dbReference>
<dbReference type="GO" id="GO:0046872">
    <property type="term" value="F:metal ion binding"/>
    <property type="evidence" value="ECO:0007669"/>
    <property type="project" value="UniProtKB-KW"/>
</dbReference>
<organism evidence="7">
    <name type="scientific">marine sediment metagenome</name>
    <dbReference type="NCBI Taxonomy" id="412755"/>
    <lineage>
        <taxon>unclassified sequences</taxon>
        <taxon>metagenomes</taxon>
        <taxon>ecological metagenomes</taxon>
    </lineage>
</organism>
<dbReference type="InterPro" id="IPR058240">
    <property type="entry name" value="rSAM_sf"/>
</dbReference>
<proteinExistence type="predicted"/>
<dbReference type="SUPFAM" id="SSF102114">
    <property type="entry name" value="Radical SAM enzymes"/>
    <property type="match status" value="1"/>
</dbReference>
<name>X1IWJ1_9ZZZZ</name>
<evidence type="ECO:0000256" key="3">
    <source>
        <dbReference type="ARBA" id="ARBA00022691"/>
    </source>
</evidence>
<dbReference type="GO" id="GO:0051539">
    <property type="term" value="F:4 iron, 4 sulfur cluster binding"/>
    <property type="evidence" value="ECO:0007669"/>
    <property type="project" value="UniProtKB-KW"/>
</dbReference>
<evidence type="ECO:0000256" key="6">
    <source>
        <dbReference type="ARBA" id="ARBA00023014"/>
    </source>
</evidence>
<keyword evidence="2" id="KW-0004">4Fe-4S</keyword>